<dbReference type="Proteomes" id="UP000789706">
    <property type="component" value="Unassembled WGS sequence"/>
</dbReference>
<reference evidence="1" key="1">
    <citation type="submission" date="2021-06" db="EMBL/GenBank/DDBJ databases">
        <authorList>
            <person name="Kallberg Y."/>
            <person name="Tangrot J."/>
            <person name="Rosling A."/>
        </authorList>
    </citation>
    <scope>NUCLEOTIDE SEQUENCE</scope>
    <source>
        <strain evidence="1">AZ414A</strain>
    </source>
</reference>
<dbReference type="AlphaFoldDB" id="A0A9N9CT31"/>
<comment type="caution">
    <text evidence="1">The sequence shown here is derived from an EMBL/GenBank/DDBJ whole genome shotgun (WGS) entry which is preliminary data.</text>
</comment>
<evidence type="ECO:0000313" key="1">
    <source>
        <dbReference type="EMBL" id="CAG8611839.1"/>
    </source>
</evidence>
<organism evidence="1 2">
    <name type="scientific">Diversispora eburnea</name>
    <dbReference type="NCBI Taxonomy" id="1213867"/>
    <lineage>
        <taxon>Eukaryota</taxon>
        <taxon>Fungi</taxon>
        <taxon>Fungi incertae sedis</taxon>
        <taxon>Mucoromycota</taxon>
        <taxon>Glomeromycotina</taxon>
        <taxon>Glomeromycetes</taxon>
        <taxon>Diversisporales</taxon>
        <taxon>Diversisporaceae</taxon>
        <taxon>Diversispora</taxon>
    </lineage>
</organism>
<gene>
    <name evidence="1" type="ORF">DEBURN_LOCUS10009</name>
</gene>
<keyword evidence="2" id="KW-1185">Reference proteome</keyword>
<sequence length="122" mass="14322">MKSNEFTEELSKENIELINLLYEKLFEENTVHQKLINEIETYINAVDESLLTKDIFSEFEIVNNEIENNSLPDSKKEKQKLSLPPVTSKEVLNVLKVLIRYEEQISDNDDYNKILSNDLSKR</sequence>
<evidence type="ECO:0000313" key="2">
    <source>
        <dbReference type="Proteomes" id="UP000789706"/>
    </source>
</evidence>
<proteinExistence type="predicted"/>
<feature type="non-terminal residue" evidence="1">
    <location>
        <position position="122"/>
    </location>
</feature>
<protein>
    <submittedName>
        <fullName evidence="1">8505_t:CDS:1</fullName>
    </submittedName>
</protein>
<dbReference type="EMBL" id="CAJVPK010002376">
    <property type="protein sequence ID" value="CAG8611839.1"/>
    <property type="molecule type" value="Genomic_DNA"/>
</dbReference>
<name>A0A9N9CT31_9GLOM</name>
<accession>A0A9N9CT31</accession>